<accession>A0AAE1U588</accession>
<dbReference type="Proteomes" id="UP001292094">
    <property type="component" value="Unassembled WGS sequence"/>
</dbReference>
<name>A0AAE1U588_9EUCA</name>
<evidence type="ECO:0000313" key="1">
    <source>
        <dbReference type="EMBL" id="KAK4310412.1"/>
    </source>
</evidence>
<sequence>MGLAGRGWGWQEGDGVGRKGMGLAGRGWGWQGGDGVGRKGMGLAGDGVGRGGDGVGRKGMGLAGEGIGLTVERFRWQEEAWVPGKVVDLQGVSLVDRGGGWVGTRETWKE</sequence>
<evidence type="ECO:0000313" key="2">
    <source>
        <dbReference type="Proteomes" id="UP001292094"/>
    </source>
</evidence>
<proteinExistence type="predicted"/>
<reference evidence="1" key="1">
    <citation type="submission" date="2023-11" db="EMBL/GenBank/DDBJ databases">
        <title>Genome assemblies of two species of porcelain crab, Petrolisthes cinctipes and Petrolisthes manimaculis (Anomura: Porcellanidae).</title>
        <authorList>
            <person name="Angst P."/>
        </authorList>
    </citation>
    <scope>NUCLEOTIDE SEQUENCE</scope>
    <source>
        <strain evidence="1">PB745_02</strain>
        <tissue evidence="1">Gill</tissue>
    </source>
</reference>
<organism evidence="1 2">
    <name type="scientific">Petrolisthes manimaculis</name>
    <dbReference type="NCBI Taxonomy" id="1843537"/>
    <lineage>
        <taxon>Eukaryota</taxon>
        <taxon>Metazoa</taxon>
        <taxon>Ecdysozoa</taxon>
        <taxon>Arthropoda</taxon>
        <taxon>Crustacea</taxon>
        <taxon>Multicrustacea</taxon>
        <taxon>Malacostraca</taxon>
        <taxon>Eumalacostraca</taxon>
        <taxon>Eucarida</taxon>
        <taxon>Decapoda</taxon>
        <taxon>Pleocyemata</taxon>
        <taxon>Anomura</taxon>
        <taxon>Galatheoidea</taxon>
        <taxon>Porcellanidae</taxon>
        <taxon>Petrolisthes</taxon>
    </lineage>
</organism>
<protein>
    <submittedName>
        <fullName evidence="1">Uncharacterized protein</fullName>
    </submittedName>
</protein>
<gene>
    <name evidence="1" type="ORF">Pmani_018026</name>
</gene>
<comment type="caution">
    <text evidence="1">The sequence shown here is derived from an EMBL/GenBank/DDBJ whole genome shotgun (WGS) entry which is preliminary data.</text>
</comment>
<dbReference type="EMBL" id="JAWZYT010001641">
    <property type="protein sequence ID" value="KAK4310412.1"/>
    <property type="molecule type" value="Genomic_DNA"/>
</dbReference>
<keyword evidence="2" id="KW-1185">Reference proteome</keyword>
<dbReference type="AlphaFoldDB" id="A0AAE1U588"/>